<dbReference type="Proteomes" id="UP001499947">
    <property type="component" value="Unassembled WGS sequence"/>
</dbReference>
<feature type="region of interest" description="Disordered" evidence="1">
    <location>
        <begin position="153"/>
        <end position="200"/>
    </location>
</feature>
<dbReference type="RefSeq" id="WP_211121781.1">
    <property type="nucleotide sequence ID" value="NZ_BAAALR010000038.1"/>
</dbReference>
<feature type="compositionally biased region" description="Basic residues" evidence="1">
    <location>
        <begin position="163"/>
        <end position="178"/>
    </location>
</feature>
<comment type="caution">
    <text evidence="2">The sequence shown here is derived from an EMBL/GenBank/DDBJ whole genome shotgun (WGS) entry which is preliminary data.</text>
</comment>
<proteinExistence type="predicted"/>
<evidence type="ECO:0000256" key="1">
    <source>
        <dbReference type="SAM" id="MobiDB-lite"/>
    </source>
</evidence>
<protein>
    <submittedName>
        <fullName evidence="2">Uncharacterized protein</fullName>
    </submittedName>
</protein>
<keyword evidence="3" id="KW-1185">Reference proteome</keyword>
<accession>A0ABP4TJ01</accession>
<evidence type="ECO:0000313" key="3">
    <source>
        <dbReference type="Proteomes" id="UP001499947"/>
    </source>
</evidence>
<gene>
    <name evidence="2" type="ORF">GCM10009680_29380</name>
</gene>
<name>A0ABP4TJ01_9ACTN</name>
<evidence type="ECO:0000313" key="2">
    <source>
        <dbReference type="EMBL" id="GAA1688006.1"/>
    </source>
</evidence>
<sequence length="200" mass="21603">MSASLAPPYDTYSSWHPLFVPGPAYARPGELLHCHGLEYRNTDEWVTASVDDGRLTLAHRDPRRTAEGFAHDEDRAAYLAALGRLGENMAAIGGLMSGELRSPAVFRQVAALLRGRGGAVAALGGHQTELSLAPPALLRTACERHPRALAHRRLHPPGAGAGRRLRAHGGHHAHHRGPIRPPAPALTRAPDQRLTPCDRR</sequence>
<organism evidence="2 3">
    <name type="scientific">Streptomyces yatensis</name>
    <dbReference type="NCBI Taxonomy" id="155177"/>
    <lineage>
        <taxon>Bacteria</taxon>
        <taxon>Bacillati</taxon>
        <taxon>Actinomycetota</taxon>
        <taxon>Actinomycetes</taxon>
        <taxon>Kitasatosporales</taxon>
        <taxon>Streptomycetaceae</taxon>
        <taxon>Streptomyces</taxon>
        <taxon>Streptomyces violaceusniger group</taxon>
    </lineage>
</organism>
<dbReference type="EMBL" id="BAAALR010000038">
    <property type="protein sequence ID" value="GAA1688006.1"/>
    <property type="molecule type" value="Genomic_DNA"/>
</dbReference>
<reference evidence="3" key="1">
    <citation type="journal article" date="2019" name="Int. J. Syst. Evol. Microbiol.">
        <title>The Global Catalogue of Microorganisms (GCM) 10K type strain sequencing project: providing services to taxonomists for standard genome sequencing and annotation.</title>
        <authorList>
            <consortium name="The Broad Institute Genomics Platform"/>
            <consortium name="The Broad Institute Genome Sequencing Center for Infectious Disease"/>
            <person name="Wu L."/>
            <person name="Ma J."/>
        </authorList>
    </citation>
    <scope>NUCLEOTIDE SEQUENCE [LARGE SCALE GENOMIC DNA]</scope>
    <source>
        <strain evidence="3">JCM 13244</strain>
    </source>
</reference>